<dbReference type="CDD" id="cd01948">
    <property type="entry name" value="EAL"/>
    <property type="match status" value="1"/>
</dbReference>
<dbReference type="Gene3D" id="3.20.20.450">
    <property type="entry name" value="EAL domain"/>
    <property type="match status" value="1"/>
</dbReference>
<dbReference type="InterPro" id="IPR029016">
    <property type="entry name" value="GAF-like_dom_sf"/>
</dbReference>
<dbReference type="InterPro" id="IPR050706">
    <property type="entry name" value="Cyclic-di-GMP_PDE-like"/>
</dbReference>
<dbReference type="InterPro" id="IPR029787">
    <property type="entry name" value="Nucleotide_cyclase"/>
</dbReference>
<accession>A0A2M9W6L9</accession>
<protein>
    <submittedName>
        <fullName evidence="2">Sensor domain-containing phosphodiesterase</fullName>
    </submittedName>
</protein>
<dbReference type="AlphaFoldDB" id="A0A2M9W6L9"/>
<dbReference type="Pfam" id="PF01590">
    <property type="entry name" value="GAF"/>
    <property type="match status" value="1"/>
</dbReference>
<comment type="caution">
    <text evidence="2">The sequence shown here is derived from an EMBL/GenBank/DDBJ whole genome shotgun (WGS) entry which is preliminary data.</text>
</comment>
<evidence type="ECO:0000313" key="3">
    <source>
        <dbReference type="Proteomes" id="UP000232062"/>
    </source>
</evidence>
<dbReference type="Pfam" id="PF00563">
    <property type="entry name" value="EAL"/>
    <property type="match status" value="1"/>
</dbReference>
<name>A0A2M9W6L9_9GAMM</name>
<dbReference type="GO" id="GO:0071111">
    <property type="term" value="F:cyclic-guanylate-specific phosphodiesterase activity"/>
    <property type="evidence" value="ECO:0007669"/>
    <property type="project" value="InterPro"/>
</dbReference>
<evidence type="ECO:0000259" key="1">
    <source>
        <dbReference type="PROSITE" id="PS50883"/>
    </source>
</evidence>
<dbReference type="SUPFAM" id="SSF55073">
    <property type="entry name" value="Nucleotide cyclase"/>
    <property type="match status" value="1"/>
</dbReference>
<dbReference type="Proteomes" id="UP000232062">
    <property type="component" value="Unassembled WGS sequence"/>
</dbReference>
<dbReference type="RefSeq" id="WP_100704152.1">
    <property type="nucleotide sequence ID" value="NZ_PIQI01000029.1"/>
</dbReference>
<dbReference type="InterPro" id="IPR000160">
    <property type="entry name" value="GGDEF_dom"/>
</dbReference>
<dbReference type="EMBL" id="PIQI01000029">
    <property type="protein sequence ID" value="PJZ03193.1"/>
    <property type="molecule type" value="Genomic_DNA"/>
</dbReference>
<dbReference type="SMART" id="SM00267">
    <property type="entry name" value="GGDEF"/>
    <property type="match status" value="1"/>
</dbReference>
<sequence>MSDINEYKPGCITLQALRTPDICRDDVLSKFTDLVSKTLDVPSSFISVMDDDFQYIKAAHNFSVGETLRADSLCQYVVEGDNPLVVPDTRQDACFATNPFVIGEPFVRFYAGVPLKSREGLVLGTLCVVDGEPRAFSAEKLATMTLLSQLVISFLEAWHSVGFTDLVTGLPNRQQLMRDLQSLRAAGDSSSRRLVLIDCIDMPRAYELARSLGMAPVEGLLKDMATLLPLRLRPGKDELLYTVATGRFALLSKHDTQFSAEWVAQRMEGVRAEIGEGLSVDLATRTGETLFSPTETSAQEVLRRAVSALHEAICRGIPCMSFSEKNDERRTDDFTLVNDLATAVRHNHGLYLVFQPKICLSSGLPIGLEALIRWRHPTRGELSPAMFIPLAEQTTLLQEITEWVIDRTIERLKRLTGQAIQLPVTVNVSVRDFSQENFADRLEHKMIKARLPTSLLGIECLETERIIESAAAIKGLEMLKLRGFGIALDDFGTGYSNISYLRKMPLDVVKLDRSIIGGLATDTASRIITRSIIGMLKELDYVVLAEGVENIETLEALKEFGCDQAQGFFHSRPLPESELDNWLKWKLA</sequence>
<dbReference type="Gene3D" id="3.30.70.270">
    <property type="match status" value="1"/>
</dbReference>
<dbReference type="SUPFAM" id="SSF141868">
    <property type="entry name" value="EAL domain-like"/>
    <property type="match status" value="1"/>
</dbReference>
<dbReference type="InterPro" id="IPR043128">
    <property type="entry name" value="Rev_trsase/Diguanyl_cyclase"/>
</dbReference>
<dbReference type="SUPFAM" id="SSF55781">
    <property type="entry name" value="GAF domain-like"/>
    <property type="match status" value="1"/>
</dbReference>
<gene>
    <name evidence="2" type="ORF">PRCB_24345</name>
</gene>
<dbReference type="PANTHER" id="PTHR33121">
    <property type="entry name" value="CYCLIC DI-GMP PHOSPHODIESTERASE PDEF"/>
    <property type="match status" value="1"/>
</dbReference>
<dbReference type="PROSITE" id="PS50883">
    <property type="entry name" value="EAL"/>
    <property type="match status" value="1"/>
</dbReference>
<dbReference type="Gene3D" id="3.30.450.40">
    <property type="match status" value="1"/>
</dbReference>
<feature type="domain" description="EAL" evidence="1">
    <location>
        <begin position="333"/>
        <end position="587"/>
    </location>
</feature>
<evidence type="ECO:0000313" key="2">
    <source>
        <dbReference type="EMBL" id="PJZ03193.1"/>
    </source>
</evidence>
<dbReference type="PANTHER" id="PTHR33121:SF71">
    <property type="entry name" value="OXYGEN SENSOR PROTEIN DOSP"/>
    <property type="match status" value="1"/>
</dbReference>
<dbReference type="SMART" id="SM00065">
    <property type="entry name" value="GAF"/>
    <property type="match status" value="1"/>
</dbReference>
<organism evidence="2 3">
    <name type="scientific">Pantoea rodasii</name>
    <dbReference type="NCBI Taxonomy" id="1076549"/>
    <lineage>
        <taxon>Bacteria</taxon>
        <taxon>Pseudomonadati</taxon>
        <taxon>Pseudomonadota</taxon>
        <taxon>Gammaproteobacteria</taxon>
        <taxon>Enterobacterales</taxon>
        <taxon>Erwiniaceae</taxon>
        <taxon>Pantoea</taxon>
    </lineage>
</organism>
<proteinExistence type="predicted"/>
<reference evidence="2 3" key="1">
    <citation type="submission" date="2017-11" db="EMBL/GenBank/DDBJ databases">
        <title>The genome sequence of Pantoea rodasii DSM 26611.</title>
        <authorList>
            <person name="Gao J."/>
            <person name="Mao X."/>
            <person name="Sun J."/>
        </authorList>
    </citation>
    <scope>NUCLEOTIDE SEQUENCE [LARGE SCALE GENOMIC DNA]</scope>
    <source>
        <strain evidence="2 3">DSM 26611</strain>
    </source>
</reference>
<dbReference type="InterPro" id="IPR035919">
    <property type="entry name" value="EAL_sf"/>
</dbReference>
<keyword evidence="3" id="KW-1185">Reference proteome</keyword>
<dbReference type="InterPro" id="IPR003018">
    <property type="entry name" value="GAF"/>
</dbReference>
<dbReference type="Pfam" id="PF00990">
    <property type="entry name" value="GGDEF"/>
    <property type="match status" value="1"/>
</dbReference>
<dbReference type="OrthoDB" id="6597954at2"/>
<dbReference type="SMART" id="SM00052">
    <property type="entry name" value="EAL"/>
    <property type="match status" value="1"/>
</dbReference>
<dbReference type="InterPro" id="IPR001633">
    <property type="entry name" value="EAL_dom"/>
</dbReference>